<accession>A0A194UPX5</accession>
<gene>
    <name evidence="1" type="ORF">VP1G_10567</name>
</gene>
<proteinExistence type="predicted"/>
<dbReference type="Proteomes" id="UP000078576">
    <property type="component" value="Unassembled WGS sequence"/>
</dbReference>
<dbReference type="EMBL" id="KN714670">
    <property type="protein sequence ID" value="KUI53693.1"/>
    <property type="molecule type" value="Genomic_DNA"/>
</dbReference>
<evidence type="ECO:0000313" key="1">
    <source>
        <dbReference type="EMBL" id="KUI53693.1"/>
    </source>
</evidence>
<reference evidence="2" key="1">
    <citation type="submission" date="2014-12" db="EMBL/GenBank/DDBJ databases">
        <title>Genome Sequence of Valsa Canker Pathogens Uncovers a Specific Adaption of Colonization on Woody Bark.</title>
        <authorList>
            <person name="Yin Z."/>
            <person name="Liu H."/>
            <person name="Gao X."/>
            <person name="Li Z."/>
            <person name="Song N."/>
            <person name="Ke X."/>
            <person name="Dai Q."/>
            <person name="Wu Y."/>
            <person name="Sun Y."/>
            <person name="Xu J.-R."/>
            <person name="Kang Z.K."/>
            <person name="Wang L."/>
            <person name="Huang L."/>
        </authorList>
    </citation>
    <scope>NUCLEOTIDE SEQUENCE [LARGE SCALE GENOMIC DNA]</scope>
    <source>
        <strain evidence="2">SXYL134</strain>
    </source>
</reference>
<name>A0A194UPX5_CYTMA</name>
<dbReference type="OrthoDB" id="5230196at2759"/>
<evidence type="ECO:0000313" key="2">
    <source>
        <dbReference type="Proteomes" id="UP000078576"/>
    </source>
</evidence>
<keyword evidence="2" id="KW-1185">Reference proteome</keyword>
<organism evidence="1 2">
    <name type="scientific">Cytospora mali</name>
    <name type="common">Apple Valsa canker fungus</name>
    <name type="synonym">Valsa mali</name>
    <dbReference type="NCBI Taxonomy" id="578113"/>
    <lineage>
        <taxon>Eukaryota</taxon>
        <taxon>Fungi</taxon>
        <taxon>Dikarya</taxon>
        <taxon>Ascomycota</taxon>
        <taxon>Pezizomycotina</taxon>
        <taxon>Sordariomycetes</taxon>
        <taxon>Sordariomycetidae</taxon>
        <taxon>Diaporthales</taxon>
        <taxon>Cytosporaceae</taxon>
        <taxon>Cytospora</taxon>
    </lineage>
</organism>
<protein>
    <submittedName>
        <fullName evidence="1">Uncharacterized protein</fullName>
    </submittedName>
</protein>
<dbReference type="AlphaFoldDB" id="A0A194UPX5"/>
<sequence length="352" mass="40859">MDHPSKKFTQAEELLVHLASFVEDHTTFWSLCLASRAFYRIFRAYLWAEVVWDDRNDAFFSDRDRLARFLHMHRRDLARAQSLRVVKSSKASTFGGHGEFPYLTSLETLQSHMPNLRSYAWAGPWNRDTIIRLARNCPRLERLCVRLLCDETPGKVKPRQSWDACQRTLPCLTSAEYYAAPSCRSMEKRATISGYLSRVILRQTPAIEDISFYWPKIQDIKEERRAVEDFVFYFIGFLIPEELSLDKGELSQLNSVDSWPPMLHKVELCVSAYDQEGKQVCPRCAGRPTGNAIAVDRKDHNIVSLMKRVADAFEWTYQDCLNRIGCSAWSDGDSFWHVSLTTPRVGWESRRR</sequence>